<dbReference type="EMBL" id="CAEZTZ010000015">
    <property type="protein sequence ID" value="CAB4579706.1"/>
    <property type="molecule type" value="Genomic_DNA"/>
</dbReference>
<proteinExistence type="predicted"/>
<evidence type="ECO:0000259" key="1">
    <source>
        <dbReference type="Pfam" id="PF26035"/>
    </source>
</evidence>
<protein>
    <submittedName>
        <fullName evidence="3">Unannotated protein</fullName>
    </submittedName>
</protein>
<evidence type="ECO:0000313" key="3">
    <source>
        <dbReference type="EMBL" id="CAB4579706.1"/>
    </source>
</evidence>
<sequence>MPVTKSILLTFTSREPISDLATFIDRSGLVDNSAVRLVAKGSLVVAWVQVLAPRGLNDTTPTVLGMRGAELAEEAKFDIVVPIDSLRARFDNAVESEHGFVVTMPMQAPTVRWKIPLPPQTGWENLGKVGASDLQFVVREGMKIIKRKVPRNAEEHVVRSYRSQVWGTTINGSLGLPAGVALAAETLGFFGDKVMDVSAKEPWIRLSSTRGEILAKHTPVMLDEV</sequence>
<dbReference type="AlphaFoldDB" id="A0A6J6EU82"/>
<dbReference type="Pfam" id="PF26572">
    <property type="entry name" value="DUF8185"/>
    <property type="match status" value="1"/>
</dbReference>
<accession>A0A6J6EU82</accession>
<feature type="domain" description="DUF8185" evidence="2">
    <location>
        <begin position="118"/>
        <end position="217"/>
    </location>
</feature>
<evidence type="ECO:0000259" key="2">
    <source>
        <dbReference type="Pfam" id="PF26572"/>
    </source>
</evidence>
<feature type="domain" description="DUF8010" evidence="1">
    <location>
        <begin position="9"/>
        <end position="107"/>
    </location>
</feature>
<reference evidence="3" key="1">
    <citation type="submission" date="2020-05" db="EMBL/GenBank/DDBJ databases">
        <authorList>
            <person name="Chiriac C."/>
            <person name="Salcher M."/>
            <person name="Ghai R."/>
            <person name="Kavagutti S V."/>
        </authorList>
    </citation>
    <scope>NUCLEOTIDE SEQUENCE</scope>
</reference>
<dbReference type="InterPro" id="IPR058323">
    <property type="entry name" value="DUF8010"/>
</dbReference>
<gene>
    <name evidence="3" type="ORF">UFOPK1767_00221</name>
</gene>
<name>A0A6J6EU82_9ZZZZ</name>
<dbReference type="Pfam" id="PF26035">
    <property type="entry name" value="DUF8010"/>
    <property type="match status" value="1"/>
</dbReference>
<dbReference type="InterPro" id="IPR058498">
    <property type="entry name" value="DUF8185"/>
</dbReference>
<organism evidence="3">
    <name type="scientific">freshwater metagenome</name>
    <dbReference type="NCBI Taxonomy" id="449393"/>
    <lineage>
        <taxon>unclassified sequences</taxon>
        <taxon>metagenomes</taxon>
        <taxon>ecological metagenomes</taxon>
    </lineage>
</organism>